<evidence type="ECO:0000256" key="5">
    <source>
        <dbReference type="PROSITE-ProRule" id="PRU00723"/>
    </source>
</evidence>
<sequence>MEFATKSGAALSAEISEGPSGSGVKYENVGMATSGDISTTTSPTGQGFTPELIQNYGKFSRGALLEDEFGNVNRDGGRHHHNHQQQPSKQQFYKTSMCKFYLAGNCVKGEMCTHAHQESELVRKPDVPRTRLCRALLTYGVCNYAQCKYAHDIKEIRQTNTFFKTKMCDFFANGHCKLGNRCRFAHSEEELIGELPPPGTCDGTTPKPLASSRTAEGSSEQQQQQQQQHKLNSMAPDFLPRLPLSSPTGDMGVTEAEAEAANRKYYDGVFMPRRFSLASSNGRDGPTSPMNDLTLPLLPQGGNVGFLTARMVSPDGTPLANGPLMIPTFAQAPPQQSVGNPGSPANFPGPPLPVHLMQSPLNAGTWGASGATPTFHLGANRTPTHIHELLRSTSIDELKRYANQVPLRVGYRRKCSSLWTAPMSPER</sequence>
<dbReference type="Pfam" id="PF00642">
    <property type="entry name" value="zf-CCCH"/>
    <property type="match status" value="2"/>
</dbReference>
<dbReference type="OrthoDB" id="415459at2759"/>
<feature type="zinc finger region" description="C3H1-type" evidence="5">
    <location>
        <begin position="162"/>
        <end position="189"/>
    </location>
</feature>
<feature type="compositionally biased region" description="Polar residues" evidence="6">
    <location>
        <begin position="211"/>
        <end position="220"/>
    </location>
</feature>
<dbReference type="AlphaFoldDB" id="A0A7J6M2E2"/>
<dbReference type="SUPFAM" id="SSF90229">
    <property type="entry name" value="CCCH zinc finger"/>
    <property type="match status" value="3"/>
</dbReference>
<feature type="domain" description="C3H1-type" evidence="7">
    <location>
        <begin position="162"/>
        <end position="189"/>
    </location>
</feature>
<evidence type="ECO:0000313" key="8">
    <source>
        <dbReference type="EMBL" id="KAF4665753.1"/>
    </source>
</evidence>
<protein>
    <recommendedName>
        <fullName evidence="7">C3H1-type domain-containing protein</fullName>
    </recommendedName>
</protein>
<evidence type="ECO:0000256" key="1">
    <source>
        <dbReference type="ARBA" id="ARBA00022723"/>
    </source>
</evidence>
<dbReference type="InterPro" id="IPR045877">
    <property type="entry name" value="ZFP36-like"/>
</dbReference>
<dbReference type="PANTHER" id="PTHR12547">
    <property type="entry name" value="CCCH ZINC FINGER/TIS11-RELATED"/>
    <property type="match status" value="1"/>
</dbReference>
<evidence type="ECO:0000259" key="7">
    <source>
        <dbReference type="PROSITE" id="PS50103"/>
    </source>
</evidence>
<feature type="region of interest" description="Disordered" evidence="6">
    <location>
        <begin position="1"/>
        <end position="23"/>
    </location>
</feature>
<dbReference type="SMART" id="SM00356">
    <property type="entry name" value="ZnF_C3H1"/>
    <property type="match status" value="3"/>
</dbReference>
<gene>
    <name evidence="8" type="ORF">FOZ61_010560</name>
</gene>
<dbReference type="Gene3D" id="4.10.1000.10">
    <property type="entry name" value="Zinc finger, CCCH-type"/>
    <property type="match status" value="3"/>
</dbReference>
<keyword evidence="4 5" id="KW-0862">Zinc</keyword>
<name>A0A7J6M2E2_PEROL</name>
<feature type="domain" description="C3H1-type" evidence="7">
    <location>
        <begin position="92"/>
        <end position="119"/>
    </location>
</feature>
<keyword evidence="3 5" id="KW-0863">Zinc-finger</keyword>
<feature type="zinc finger region" description="C3H1-type" evidence="5">
    <location>
        <begin position="128"/>
        <end position="154"/>
    </location>
</feature>
<dbReference type="EMBL" id="JABAHT010000087">
    <property type="protein sequence ID" value="KAF4665753.1"/>
    <property type="molecule type" value="Genomic_DNA"/>
</dbReference>
<dbReference type="GO" id="GO:0003729">
    <property type="term" value="F:mRNA binding"/>
    <property type="evidence" value="ECO:0007669"/>
    <property type="project" value="InterPro"/>
</dbReference>
<dbReference type="Proteomes" id="UP000570595">
    <property type="component" value="Unassembled WGS sequence"/>
</dbReference>
<evidence type="ECO:0000256" key="2">
    <source>
        <dbReference type="ARBA" id="ARBA00022737"/>
    </source>
</evidence>
<evidence type="ECO:0000256" key="3">
    <source>
        <dbReference type="ARBA" id="ARBA00022771"/>
    </source>
</evidence>
<keyword evidence="2" id="KW-0677">Repeat</keyword>
<reference evidence="8 9" key="1">
    <citation type="submission" date="2020-04" db="EMBL/GenBank/DDBJ databases">
        <title>Perkinsus olseni comparative genomics.</title>
        <authorList>
            <person name="Bogema D.R."/>
        </authorList>
    </citation>
    <scope>NUCLEOTIDE SEQUENCE [LARGE SCALE GENOMIC DNA]</scope>
    <source>
        <strain evidence="8">ATCC PRA-179</strain>
    </source>
</reference>
<dbReference type="InterPro" id="IPR036855">
    <property type="entry name" value="Znf_CCCH_sf"/>
</dbReference>
<dbReference type="GO" id="GO:0008270">
    <property type="term" value="F:zinc ion binding"/>
    <property type="evidence" value="ECO:0007669"/>
    <property type="project" value="UniProtKB-KW"/>
</dbReference>
<evidence type="ECO:0000256" key="4">
    <source>
        <dbReference type="ARBA" id="ARBA00022833"/>
    </source>
</evidence>
<dbReference type="InterPro" id="IPR000571">
    <property type="entry name" value="Znf_CCCH"/>
</dbReference>
<feature type="zinc finger region" description="C3H1-type" evidence="5">
    <location>
        <begin position="92"/>
        <end position="119"/>
    </location>
</feature>
<dbReference type="PANTHER" id="PTHR12547:SF18">
    <property type="entry name" value="PROTEIN TIS11"/>
    <property type="match status" value="1"/>
</dbReference>
<evidence type="ECO:0000313" key="9">
    <source>
        <dbReference type="Proteomes" id="UP000570595"/>
    </source>
</evidence>
<dbReference type="PROSITE" id="PS50103">
    <property type="entry name" value="ZF_C3H1"/>
    <property type="match status" value="3"/>
</dbReference>
<feature type="domain" description="C3H1-type" evidence="7">
    <location>
        <begin position="128"/>
        <end position="154"/>
    </location>
</feature>
<feature type="region of interest" description="Disordered" evidence="6">
    <location>
        <begin position="70"/>
        <end position="90"/>
    </location>
</feature>
<feature type="region of interest" description="Disordered" evidence="6">
    <location>
        <begin position="193"/>
        <end position="230"/>
    </location>
</feature>
<accession>A0A7J6M2E2</accession>
<proteinExistence type="predicted"/>
<keyword evidence="1 5" id="KW-0479">Metal-binding</keyword>
<organism evidence="8 9">
    <name type="scientific">Perkinsus olseni</name>
    <name type="common">Perkinsus atlanticus</name>
    <dbReference type="NCBI Taxonomy" id="32597"/>
    <lineage>
        <taxon>Eukaryota</taxon>
        <taxon>Sar</taxon>
        <taxon>Alveolata</taxon>
        <taxon>Perkinsozoa</taxon>
        <taxon>Perkinsea</taxon>
        <taxon>Perkinsida</taxon>
        <taxon>Perkinsidae</taxon>
        <taxon>Perkinsus</taxon>
    </lineage>
</organism>
<evidence type="ECO:0000256" key="6">
    <source>
        <dbReference type="SAM" id="MobiDB-lite"/>
    </source>
</evidence>
<comment type="caution">
    <text evidence="8">The sequence shown here is derived from an EMBL/GenBank/DDBJ whole genome shotgun (WGS) entry which is preliminary data.</text>
</comment>